<dbReference type="GO" id="GO:0005524">
    <property type="term" value="F:ATP binding"/>
    <property type="evidence" value="ECO:0007669"/>
    <property type="project" value="InterPro"/>
</dbReference>
<dbReference type="GO" id="GO:0004674">
    <property type="term" value="F:protein serine/threonine kinase activity"/>
    <property type="evidence" value="ECO:0007669"/>
    <property type="project" value="TreeGrafter"/>
</dbReference>
<dbReference type="AlphaFoldDB" id="A0A397T9R2"/>
<dbReference type="Proteomes" id="UP000265703">
    <property type="component" value="Unassembled WGS sequence"/>
</dbReference>
<comment type="caution">
    <text evidence="2">The sequence shown here is derived from an EMBL/GenBank/DDBJ whole genome shotgun (WGS) entry which is preliminary data.</text>
</comment>
<dbReference type="Pfam" id="PF07714">
    <property type="entry name" value="PK_Tyr_Ser-Thr"/>
    <property type="match status" value="1"/>
</dbReference>
<dbReference type="PANTHER" id="PTHR44329">
    <property type="entry name" value="SERINE/THREONINE-PROTEIN KINASE TNNI3K-RELATED"/>
    <property type="match status" value="1"/>
</dbReference>
<dbReference type="EMBL" id="QKYT01000110">
    <property type="protein sequence ID" value="RIA93125.1"/>
    <property type="molecule type" value="Genomic_DNA"/>
</dbReference>
<dbReference type="InterPro" id="IPR051681">
    <property type="entry name" value="Ser/Thr_Kinases-Pseudokinases"/>
</dbReference>
<accession>A0A397T9R2</accession>
<keyword evidence="3" id="KW-1185">Reference proteome</keyword>
<gene>
    <name evidence="2" type="ORF">C1645_819749</name>
</gene>
<dbReference type="InterPro" id="IPR001245">
    <property type="entry name" value="Ser-Thr/Tyr_kinase_cat_dom"/>
</dbReference>
<organism evidence="2 3">
    <name type="scientific">Glomus cerebriforme</name>
    <dbReference type="NCBI Taxonomy" id="658196"/>
    <lineage>
        <taxon>Eukaryota</taxon>
        <taxon>Fungi</taxon>
        <taxon>Fungi incertae sedis</taxon>
        <taxon>Mucoromycota</taxon>
        <taxon>Glomeromycotina</taxon>
        <taxon>Glomeromycetes</taxon>
        <taxon>Glomerales</taxon>
        <taxon>Glomeraceae</taxon>
        <taxon>Glomus</taxon>
    </lineage>
</organism>
<reference evidence="2 3" key="1">
    <citation type="submission" date="2018-06" db="EMBL/GenBank/DDBJ databases">
        <title>Comparative genomics reveals the genomic features of Rhizophagus irregularis, R. cerebriforme, R. diaphanum and Gigaspora rosea, and their symbiotic lifestyle signature.</title>
        <authorList>
            <person name="Morin E."/>
            <person name="San Clemente H."/>
            <person name="Chen E.C.H."/>
            <person name="De La Providencia I."/>
            <person name="Hainaut M."/>
            <person name="Kuo A."/>
            <person name="Kohler A."/>
            <person name="Murat C."/>
            <person name="Tang N."/>
            <person name="Roy S."/>
            <person name="Loubradou J."/>
            <person name="Henrissat B."/>
            <person name="Grigoriev I.V."/>
            <person name="Corradi N."/>
            <person name="Roux C."/>
            <person name="Martin F.M."/>
        </authorList>
    </citation>
    <scope>NUCLEOTIDE SEQUENCE [LARGE SCALE GENOMIC DNA]</scope>
    <source>
        <strain evidence="2 3">DAOM 227022</strain>
    </source>
</reference>
<sequence>MWCFFRVSNKPYICGVCGKIYTNVKYTWCKPCQTNYLKKNFTNWTSKNEDIDDLIQKIQLKWAKSKFTYDDMILFEWIPYNQFIDVKEICEDGIATARWKNGPLHWDMNKEEWTRDSDEAVVLECLNIPLNTPNIKLIIQQVKVYFGHNKAYGISQNPDTKDYIIVFNKDQYFKEHCKKCVKQYTDILSKWCEPCQMNYLKENFANWTSGNETIDNLIKEMQLNVNDYNDTIFEWIPYNQFDDIKKIGKSGFVTARWKNGPLYWRIDKTKYMRNSDKSVTLKCLDNTQNITNEFLNEVCGYLKTYGISQNPNTKDYIMIFNDRYFGDHCEKCIKQYTDILNKWCEPCQMNYLKENFANWTSGNEKIDNLIKEMQLNIKDYNDTIFEWIPYNQFDDIKEIGKGGFVTAKWRNGPLYWRIDKTKYMRNSNKTVTLKYLDNRQNITNEFLNEVYGHLKTYGISQNPNTKDYIMVFNDQSFEDHCEKCIKKYTEILNKWCESCQMNNLKENFANWTSDNEKIDNLIQEIQLNWAKVQFNDMILFEWIPYNQLIVIKEINKGSIATASWMDGPLHWNKDKKEYIRDSNKTVTLKYFNNSQNFTNEFLNKVKAYCCNFKAYGISQNLNTKDYIMIFNDESFEDYCEKCVKQYADIQNKWCKLCQINYLRENFTNWTSDNEEIDNIIQEVQLKIINYHDTIFEWIPYDQFNDIKKMSKGGITIARWNDGPLYWNKDKKKYTRNSHITVILKYFDYSQNITKGFLDEVKKYYNNYKVYGISQNPDTKDYVFIFNKVKFQITYLKEIFTSQCENEEIDNLILEMQLQIDDHNDIVFEWIPYNQFEDIKKIGKGGFATVYSAIWKNGPLYWDMDKKGYARDLNKTVALKCLDNSQNITGEFLNEVKAYLINNSNNFDNTGEILKIYGISRNPNTKNYIIVLQYAQGGNFNDWLNNNYKYFNWVNKLKVLINIINGLKKIHQNQMIHRDFHVGNILFKDIFYWITSNYISDMGLCGEVDNIDKTKIYGVMPYVAPEVLRGKSSSQAADIYSFGMIMYFVATERQPFANCAHDELLALNICEGVRPEINESETPECYINLMKKCWNSSPNNRPNTIEIEESIKLFYNSYCSTSTDHERYKIEMQFKEAEKRRTGNKNDKTDKNNLLTTHPQAIYTSRILNPFTKDLPKYTDNTECLDCEI</sequence>
<evidence type="ECO:0000259" key="1">
    <source>
        <dbReference type="PROSITE" id="PS50011"/>
    </source>
</evidence>
<feature type="domain" description="Protein kinase" evidence="1">
    <location>
        <begin position="835"/>
        <end position="1114"/>
    </location>
</feature>
<evidence type="ECO:0000313" key="2">
    <source>
        <dbReference type="EMBL" id="RIA93125.1"/>
    </source>
</evidence>
<dbReference type="InterPro" id="IPR000719">
    <property type="entry name" value="Prot_kinase_dom"/>
</dbReference>
<dbReference type="OrthoDB" id="2341608at2759"/>
<name>A0A397T9R2_9GLOM</name>
<protein>
    <recommendedName>
        <fullName evidence="1">Protein kinase domain-containing protein</fullName>
    </recommendedName>
</protein>
<dbReference type="InterPro" id="IPR011009">
    <property type="entry name" value="Kinase-like_dom_sf"/>
</dbReference>
<dbReference type="Gene3D" id="1.10.510.10">
    <property type="entry name" value="Transferase(Phosphotransferase) domain 1"/>
    <property type="match status" value="1"/>
</dbReference>
<dbReference type="SUPFAM" id="SSF56112">
    <property type="entry name" value="Protein kinase-like (PK-like)"/>
    <property type="match status" value="1"/>
</dbReference>
<dbReference type="PROSITE" id="PS50011">
    <property type="entry name" value="PROTEIN_KINASE_DOM"/>
    <property type="match status" value="1"/>
</dbReference>
<proteinExistence type="predicted"/>
<evidence type="ECO:0000313" key="3">
    <source>
        <dbReference type="Proteomes" id="UP000265703"/>
    </source>
</evidence>
<dbReference type="STRING" id="658196.A0A397T9R2"/>